<dbReference type="OrthoDB" id="9802281at2"/>
<evidence type="ECO:0000313" key="13">
    <source>
        <dbReference type="Proteomes" id="UP000451860"/>
    </source>
</evidence>
<comment type="catalytic activity">
    <reaction evidence="8 9">
        <text>prephenate + H(+) = 3-phenylpyruvate + CO2 + H2O</text>
        <dbReference type="Rhea" id="RHEA:21648"/>
        <dbReference type="ChEBI" id="CHEBI:15377"/>
        <dbReference type="ChEBI" id="CHEBI:15378"/>
        <dbReference type="ChEBI" id="CHEBI:16526"/>
        <dbReference type="ChEBI" id="CHEBI:18005"/>
        <dbReference type="ChEBI" id="CHEBI:29934"/>
        <dbReference type="EC" id="4.2.1.51"/>
    </reaction>
</comment>
<evidence type="ECO:0000256" key="8">
    <source>
        <dbReference type="ARBA" id="ARBA00047848"/>
    </source>
</evidence>
<comment type="caution">
    <text evidence="12">The sequence shown here is derived from an EMBL/GenBank/DDBJ whole genome shotgun (WGS) entry which is preliminary data.</text>
</comment>
<keyword evidence="5 9" id="KW-0057">Aromatic amino acid biosynthesis</keyword>
<dbReference type="EC" id="4.2.1.51" evidence="2 9"/>
<organism evidence="12 13">
    <name type="scientific">Georgenia thermotolerans</name>
    <dbReference type="NCBI Taxonomy" id="527326"/>
    <lineage>
        <taxon>Bacteria</taxon>
        <taxon>Bacillati</taxon>
        <taxon>Actinomycetota</taxon>
        <taxon>Actinomycetes</taxon>
        <taxon>Micrococcales</taxon>
        <taxon>Bogoriellaceae</taxon>
        <taxon>Georgenia</taxon>
    </lineage>
</organism>
<dbReference type="AlphaFoldDB" id="A0A7J5ULR3"/>
<evidence type="ECO:0000256" key="7">
    <source>
        <dbReference type="ARBA" id="ARBA00023239"/>
    </source>
</evidence>
<name>A0A7J5ULR3_9MICO</name>
<feature type="domain" description="ACT" evidence="11">
    <location>
        <begin position="238"/>
        <end position="315"/>
    </location>
</feature>
<dbReference type="Gene3D" id="3.40.190.10">
    <property type="entry name" value="Periplasmic binding protein-like II"/>
    <property type="match status" value="2"/>
</dbReference>
<feature type="domain" description="Prephenate dehydratase" evidence="10">
    <location>
        <begin position="41"/>
        <end position="223"/>
    </location>
</feature>
<reference evidence="12 13" key="1">
    <citation type="submission" date="2019-10" db="EMBL/GenBank/DDBJ databases">
        <title>Georgenia wutianyii sp. nov. and Georgenia yuyongxinii sp. nov. isolated from plateau pika (Ochotona curzoniae) in the Qinghai-Tibet plateau of China.</title>
        <authorList>
            <person name="Tian Z."/>
        </authorList>
    </citation>
    <scope>NUCLEOTIDE SEQUENCE [LARGE SCALE GENOMIC DNA]</scope>
    <source>
        <strain evidence="12 13">DSM 21501</strain>
    </source>
</reference>
<dbReference type="InterPro" id="IPR001086">
    <property type="entry name" value="Preph_deHydtase"/>
</dbReference>
<keyword evidence="7 9" id="KW-0456">Lyase</keyword>
<dbReference type="CDD" id="cd04905">
    <property type="entry name" value="ACT_CM-PDT"/>
    <property type="match status" value="1"/>
</dbReference>
<accession>A0A7J5ULR3</accession>
<dbReference type="GO" id="GO:0009094">
    <property type="term" value="P:L-phenylalanine biosynthetic process"/>
    <property type="evidence" value="ECO:0007669"/>
    <property type="project" value="UniProtKB-UniPathway"/>
</dbReference>
<dbReference type="PROSITE" id="PS00857">
    <property type="entry name" value="PREPHENATE_DEHYDR_1"/>
    <property type="match status" value="1"/>
</dbReference>
<dbReference type="FunFam" id="3.40.190.10:FF:000064">
    <property type="entry name" value="Prephenate dehydratase"/>
    <property type="match status" value="1"/>
</dbReference>
<dbReference type="GO" id="GO:0005737">
    <property type="term" value="C:cytoplasm"/>
    <property type="evidence" value="ECO:0007669"/>
    <property type="project" value="TreeGrafter"/>
</dbReference>
<dbReference type="Pfam" id="PF00800">
    <property type="entry name" value="PDT"/>
    <property type="match status" value="1"/>
</dbReference>
<dbReference type="InterPro" id="IPR045865">
    <property type="entry name" value="ACT-like_dom_sf"/>
</dbReference>
<evidence type="ECO:0000256" key="6">
    <source>
        <dbReference type="ARBA" id="ARBA00023222"/>
    </source>
</evidence>
<dbReference type="CDD" id="cd13632">
    <property type="entry name" value="PBP2_Aa-PDT_like"/>
    <property type="match status" value="1"/>
</dbReference>
<dbReference type="PROSITE" id="PS51171">
    <property type="entry name" value="PREPHENATE_DEHYDR_3"/>
    <property type="match status" value="1"/>
</dbReference>
<dbReference type="PANTHER" id="PTHR21022">
    <property type="entry name" value="PREPHENATE DEHYDRATASE P PROTEIN"/>
    <property type="match status" value="1"/>
</dbReference>
<keyword evidence="13" id="KW-1185">Reference proteome</keyword>
<protein>
    <recommendedName>
        <fullName evidence="3 9">Prephenate dehydratase</fullName>
        <shortName evidence="9">PDT</shortName>
        <ecNumber evidence="2 9">4.2.1.51</ecNumber>
    </recommendedName>
</protein>
<dbReference type="GO" id="GO:0004664">
    <property type="term" value="F:prephenate dehydratase activity"/>
    <property type="evidence" value="ECO:0007669"/>
    <property type="project" value="UniProtKB-UniRule"/>
</dbReference>
<evidence type="ECO:0000256" key="4">
    <source>
        <dbReference type="ARBA" id="ARBA00022605"/>
    </source>
</evidence>
<dbReference type="Proteomes" id="UP000451860">
    <property type="component" value="Unassembled WGS sequence"/>
</dbReference>
<dbReference type="UniPathway" id="UPA00121">
    <property type="reaction ID" value="UER00345"/>
</dbReference>
<dbReference type="FunFam" id="3.30.70.260:FF:000012">
    <property type="entry name" value="Prephenate dehydratase"/>
    <property type="match status" value="1"/>
</dbReference>
<dbReference type="SUPFAM" id="SSF53850">
    <property type="entry name" value="Periplasmic binding protein-like II"/>
    <property type="match status" value="1"/>
</dbReference>
<keyword evidence="4 9" id="KW-0028">Amino-acid biosynthesis</keyword>
<evidence type="ECO:0000313" key="12">
    <source>
        <dbReference type="EMBL" id="KAE8763211.1"/>
    </source>
</evidence>
<evidence type="ECO:0000256" key="9">
    <source>
        <dbReference type="RuleBase" id="RU361254"/>
    </source>
</evidence>
<comment type="pathway">
    <text evidence="1 9">Amino-acid biosynthesis; L-phenylalanine biosynthesis; phenylpyruvate from prephenate: step 1/1.</text>
</comment>
<dbReference type="EMBL" id="WHJE01000087">
    <property type="protein sequence ID" value="KAE8763211.1"/>
    <property type="molecule type" value="Genomic_DNA"/>
</dbReference>
<proteinExistence type="predicted"/>
<evidence type="ECO:0000259" key="10">
    <source>
        <dbReference type="PROSITE" id="PS51171"/>
    </source>
</evidence>
<gene>
    <name evidence="9 12" type="primary">pheA</name>
    <name evidence="12" type="ORF">GB883_15280</name>
</gene>
<sequence length="349" mass="36583">MHDDAGDVERVSTVPDGLAEARHGAAEAAPAPAATGTARARYAYLGPEGTFTEAALLQVTDPTESDLVPCLDVVTALDLVRRGEADFAVVPIENSVEGSVNVTLDSLATGSPLVIVGEMLVPIAFVLAAREGMTLAHVRRISTHPHAWAQCRGWVAAHLPGAVHVPATSTAAAAALLAGDQDAPGFDAALSSPLSAAKYGLSVLADGVADNPHAVTRFILVARPGYLPEPTGADKTTLMVHLPDNEAGALLSMLEQFATRGVNLSRIESRPIGDSLGRYSFSIDAEGHVSEERVQATLIGLHRVCPTVRFLGSYPRADGQRPHLRPGTHDADFRAAREWVRDLLAGGTA</sequence>
<evidence type="ECO:0000259" key="11">
    <source>
        <dbReference type="PROSITE" id="PS51671"/>
    </source>
</evidence>
<evidence type="ECO:0000256" key="1">
    <source>
        <dbReference type="ARBA" id="ARBA00004741"/>
    </source>
</evidence>
<dbReference type="PROSITE" id="PS00858">
    <property type="entry name" value="PREPHENATE_DEHYDR_2"/>
    <property type="match status" value="1"/>
</dbReference>
<dbReference type="InterPro" id="IPR018528">
    <property type="entry name" value="Preph_deHydtase_CS"/>
</dbReference>
<evidence type="ECO:0000256" key="2">
    <source>
        <dbReference type="ARBA" id="ARBA00013147"/>
    </source>
</evidence>
<dbReference type="Gene3D" id="3.30.70.260">
    <property type="match status" value="1"/>
</dbReference>
<dbReference type="InterPro" id="IPR002912">
    <property type="entry name" value="ACT_dom"/>
</dbReference>
<evidence type="ECO:0000256" key="5">
    <source>
        <dbReference type="ARBA" id="ARBA00023141"/>
    </source>
</evidence>
<dbReference type="NCBIfam" id="NF008865">
    <property type="entry name" value="PRK11898.1"/>
    <property type="match status" value="1"/>
</dbReference>
<dbReference type="PANTHER" id="PTHR21022:SF19">
    <property type="entry name" value="PREPHENATE DEHYDRATASE-RELATED"/>
    <property type="match status" value="1"/>
</dbReference>
<dbReference type="SUPFAM" id="SSF55021">
    <property type="entry name" value="ACT-like"/>
    <property type="match status" value="1"/>
</dbReference>
<evidence type="ECO:0000256" key="3">
    <source>
        <dbReference type="ARBA" id="ARBA00021872"/>
    </source>
</evidence>
<keyword evidence="6 9" id="KW-0584">Phenylalanine biosynthesis</keyword>
<dbReference type="PROSITE" id="PS51671">
    <property type="entry name" value="ACT"/>
    <property type="match status" value="1"/>
</dbReference>
<dbReference type="RefSeq" id="WP_152203047.1">
    <property type="nucleotide sequence ID" value="NZ_VUKF01000021.1"/>
</dbReference>